<proteinExistence type="predicted"/>
<gene>
    <name evidence="1" type="ORF">M9H77_03572</name>
</gene>
<dbReference type="Proteomes" id="UP001060085">
    <property type="component" value="Linkage Group LG01"/>
</dbReference>
<reference evidence="2" key="1">
    <citation type="journal article" date="2023" name="Nat. Plants">
        <title>Single-cell RNA sequencing provides a high-resolution roadmap for understanding the multicellular compartmentation of specialized metabolism.</title>
        <authorList>
            <person name="Sun S."/>
            <person name="Shen X."/>
            <person name="Li Y."/>
            <person name="Li Y."/>
            <person name="Wang S."/>
            <person name="Li R."/>
            <person name="Zhang H."/>
            <person name="Shen G."/>
            <person name="Guo B."/>
            <person name="Wei J."/>
            <person name="Xu J."/>
            <person name="St-Pierre B."/>
            <person name="Chen S."/>
            <person name="Sun C."/>
        </authorList>
    </citation>
    <scope>NUCLEOTIDE SEQUENCE [LARGE SCALE GENOMIC DNA]</scope>
</reference>
<evidence type="ECO:0000313" key="1">
    <source>
        <dbReference type="EMBL" id="KAI5682344.1"/>
    </source>
</evidence>
<dbReference type="EMBL" id="CM044701">
    <property type="protein sequence ID" value="KAI5682344.1"/>
    <property type="molecule type" value="Genomic_DNA"/>
</dbReference>
<organism evidence="1 2">
    <name type="scientific">Catharanthus roseus</name>
    <name type="common">Madagascar periwinkle</name>
    <name type="synonym">Vinca rosea</name>
    <dbReference type="NCBI Taxonomy" id="4058"/>
    <lineage>
        <taxon>Eukaryota</taxon>
        <taxon>Viridiplantae</taxon>
        <taxon>Streptophyta</taxon>
        <taxon>Embryophyta</taxon>
        <taxon>Tracheophyta</taxon>
        <taxon>Spermatophyta</taxon>
        <taxon>Magnoliopsida</taxon>
        <taxon>eudicotyledons</taxon>
        <taxon>Gunneridae</taxon>
        <taxon>Pentapetalae</taxon>
        <taxon>asterids</taxon>
        <taxon>lamiids</taxon>
        <taxon>Gentianales</taxon>
        <taxon>Apocynaceae</taxon>
        <taxon>Rauvolfioideae</taxon>
        <taxon>Vinceae</taxon>
        <taxon>Catharanthinae</taxon>
        <taxon>Catharanthus</taxon>
    </lineage>
</organism>
<protein>
    <submittedName>
        <fullName evidence="1">Uncharacterized protein</fullName>
    </submittedName>
</protein>
<accession>A0ACC0CBT5</accession>
<evidence type="ECO:0000313" key="2">
    <source>
        <dbReference type="Proteomes" id="UP001060085"/>
    </source>
</evidence>
<sequence length="161" mass="18155">MICMPFVLAREKKEEGEKRKILAPDLHPDYETYKNRQRIALYMASPSYEGLFRWHGRFRLGRVDPLKEGRRPQRVWPNRSTWTCSAVGFGHLVESQEGLETEIGPKADLISSGRSGAQQAAEVLGQEFLDKKICPEGHIAGRHADALLSAVDLVARLRASQ</sequence>
<keyword evidence="2" id="KW-1185">Reference proteome</keyword>
<name>A0ACC0CBT5_CATRO</name>
<comment type="caution">
    <text evidence="1">The sequence shown here is derived from an EMBL/GenBank/DDBJ whole genome shotgun (WGS) entry which is preliminary data.</text>
</comment>